<gene>
    <name evidence="1" type="ORF">ALQ08_01436</name>
</gene>
<dbReference type="EMBL" id="RBRA01000089">
    <property type="protein sequence ID" value="RMQ26279.1"/>
    <property type="molecule type" value="Genomic_DNA"/>
</dbReference>
<organism evidence="1 2">
    <name type="scientific">Pseudomonas syringae pv. delphinii</name>
    <dbReference type="NCBI Taxonomy" id="192088"/>
    <lineage>
        <taxon>Bacteria</taxon>
        <taxon>Pseudomonadati</taxon>
        <taxon>Pseudomonadota</taxon>
        <taxon>Gammaproteobacteria</taxon>
        <taxon>Pseudomonadales</taxon>
        <taxon>Pseudomonadaceae</taxon>
        <taxon>Pseudomonas</taxon>
    </lineage>
</organism>
<sequence length="93" mass="10667">MAREMPLPMRLACILPTNMPPRTAKMVRSYRLQLSVAQLAPNKFHFDSEYSQAMGYLKAMDDAGLIDWDTWKALLDEAVSLLRSWRVPPEQGE</sequence>
<evidence type="ECO:0000313" key="1">
    <source>
        <dbReference type="EMBL" id="RMQ26279.1"/>
    </source>
</evidence>
<dbReference type="AlphaFoldDB" id="A0A3M4KAI8"/>
<dbReference type="Proteomes" id="UP000269044">
    <property type="component" value="Unassembled WGS sequence"/>
</dbReference>
<comment type="caution">
    <text evidence="1">The sequence shown here is derived from an EMBL/GenBank/DDBJ whole genome shotgun (WGS) entry which is preliminary data.</text>
</comment>
<name>A0A3M4KAI8_9PSED</name>
<protein>
    <submittedName>
        <fullName evidence="1">Uncharacterized protein</fullName>
    </submittedName>
</protein>
<reference evidence="1 2" key="1">
    <citation type="submission" date="2018-08" db="EMBL/GenBank/DDBJ databases">
        <title>Recombination of ecologically and evolutionarily significant loci maintains genetic cohesion in the Pseudomonas syringae species complex.</title>
        <authorList>
            <person name="Dillon M."/>
            <person name="Thakur S."/>
            <person name="Almeida R.N.D."/>
            <person name="Weir B.S."/>
            <person name="Guttman D.S."/>
        </authorList>
    </citation>
    <scope>NUCLEOTIDE SEQUENCE [LARGE SCALE GENOMIC DNA]</scope>
    <source>
        <strain evidence="1 2">ICMP 13052</strain>
    </source>
</reference>
<proteinExistence type="predicted"/>
<dbReference type="RefSeq" id="WP_023383663.1">
    <property type="nucleotide sequence ID" value="NZ_RBRA01000089.1"/>
</dbReference>
<evidence type="ECO:0000313" key="2">
    <source>
        <dbReference type="Proteomes" id="UP000269044"/>
    </source>
</evidence>
<accession>A0A3M4KAI8</accession>